<dbReference type="PANTHER" id="PTHR24221">
    <property type="entry name" value="ATP-BINDING CASSETTE SUB-FAMILY B"/>
    <property type="match status" value="1"/>
</dbReference>
<dbReference type="SUPFAM" id="SSF90123">
    <property type="entry name" value="ABC transporter transmembrane region"/>
    <property type="match status" value="1"/>
</dbReference>
<dbReference type="InterPro" id="IPR003439">
    <property type="entry name" value="ABC_transporter-like_ATP-bd"/>
</dbReference>
<protein>
    <submittedName>
        <fullName evidence="10">ATP-binding cassette, subfamily B, MsbA</fullName>
    </submittedName>
</protein>
<dbReference type="Proteomes" id="UP000319040">
    <property type="component" value="Unassembled WGS sequence"/>
</dbReference>
<feature type="domain" description="ABC transporter" evidence="8">
    <location>
        <begin position="370"/>
        <end position="603"/>
    </location>
</feature>
<dbReference type="PANTHER" id="PTHR24221:SF654">
    <property type="entry name" value="ATP-BINDING CASSETTE SUB-FAMILY B MEMBER 6"/>
    <property type="match status" value="1"/>
</dbReference>
<reference evidence="10 11" key="1">
    <citation type="submission" date="2017-05" db="EMBL/GenBank/DDBJ databases">
        <authorList>
            <person name="Varghese N."/>
            <person name="Submissions S."/>
        </authorList>
    </citation>
    <scope>NUCLEOTIDE SEQUENCE [LARGE SCALE GENOMIC DNA]</scope>
    <source>
        <strain evidence="10 11">DSM 27040</strain>
    </source>
</reference>
<dbReference type="GO" id="GO:0016887">
    <property type="term" value="F:ATP hydrolysis activity"/>
    <property type="evidence" value="ECO:0007669"/>
    <property type="project" value="InterPro"/>
</dbReference>
<gene>
    <name evidence="10" type="ORF">SAMN06265379_10871</name>
</gene>
<evidence type="ECO:0000256" key="7">
    <source>
        <dbReference type="SAM" id="Phobius"/>
    </source>
</evidence>
<evidence type="ECO:0000256" key="3">
    <source>
        <dbReference type="ARBA" id="ARBA00022741"/>
    </source>
</evidence>
<dbReference type="Gene3D" id="1.20.1560.10">
    <property type="entry name" value="ABC transporter type 1, transmembrane domain"/>
    <property type="match status" value="1"/>
</dbReference>
<dbReference type="PROSITE" id="PS50929">
    <property type="entry name" value="ABC_TM1F"/>
    <property type="match status" value="1"/>
</dbReference>
<dbReference type="GO" id="GO:0005524">
    <property type="term" value="F:ATP binding"/>
    <property type="evidence" value="ECO:0007669"/>
    <property type="project" value="UniProtKB-KW"/>
</dbReference>
<dbReference type="GO" id="GO:0005886">
    <property type="term" value="C:plasma membrane"/>
    <property type="evidence" value="ECO:0007669"/>
    <property type="project" value="UniProtKB-SubCell"/>
</dbReference>
<evidence type="ECO:0000256" key="2">
    <source>
        <dbReference type="ARBA" id="ARBA00022692"/>
    </source>
</evidence>
<evidence type="ECO:0000256" key="1">
    <source>
        <dbReference type="ARBA" id="ARBA00004651"/>
    </source>
</evidence>
<dbReference type="InterPro" id="IPR011527">
    <property type="entry name" value="ABC1_TM_dom"/>
</dbReference>
<dbReference type="Pfam" id="PF00664">
    <property type="entry name" value="ABC_membrane"/>
    <property type="match status" value="1"/>
</dbReference>
<dbReference type="GO" id="GO:0140359">
    <property type="term" value="F:ABC-type transporter activity"/>
    <property type="evidence" value="ECO:0007669"/>
    <property type="project" value="InterPro"/>
</dbReference>
<dbReference type="RefSeq" id="WP_142534125.1">
    <property type="nucleotide sequence ID" value="NZ_FXTB01000008.1"/>
</dbReference>
<dbReference type="InterPro" id="IPR017871">
    <property type="entry name" value="ABC_transporter-like_CS"/>
</dbReference>
<dbReference type="SMART" id="SM00382">
    <property type="entry name" value="AAA"/>
    <property type="match status" value="1"/>
</dbReference>
<evidence type="ECO:0000313" key="11">
    <source>
        <dbReference type="Proteomes" id="UP000319040"/>
    </source>
</evidence>
<dbReference type="PROSITE" id="PS50893">
    <property type="entry name" value="ABC_TRANSPORTER_2"/>
    <property type="match status" value="1"/>
</dbReference>
<dbReference type="InterPro" id="IPR027417">
    <property type="entry name" value="P-loop_NTPase"/>
</dbReference>
<dbReference type="FunFam" id="3.40.50.300:FF:000218">
    <property type="entry name" value="Multidrug ABC transporter ATP-binding protein"/>
    <property type="match status" value="1"/>
</dbReference>
<feature type="transmembrane region" description="Helical" evidence="7">
    <location>
        <begin position="82"/>
        <end position="101"/>
    </location>
</feature>
<organism evidence="10 11">
    <name type="scientific">Saccharicrinis carchari</name>
    <dbReference type="NCBI Taxonomy" id="1168039"/>
    <lineage>
        <taxon>Bacteria</taxon>
        <taxon>Pseudomonadati</taxon>
        <taxon>Bacteroidota</taxon>
        <taxon>Bacteroidia</taxon>
        <taxon>Marinilabiliales</taxon>
        <taxon>Marinilabiliaceae</taxon>
        <taxon>Saccharicrinis</taxon>
    </lineage>
</organism>
<dbReference type="AlphaFoldDB" id="A0A521EAT6"/>
<sequence>MKEFLKVLGRFIPPYKRHLGASIGFNILHSIFGGIAMLFMIPILDVLFQTTKEVHSMVAWDLSKDALQNNLYYYVTLIKQQYGVAVVMPFVGMLMLITTFFKVGFAYLASHQMIGIRNGVVRDIRKQIFDKLMALPLAFYSDERKGDVMSRATGDVVEVEVSIMSSIDMMFKNPIQIIIYVGFMMVISVPLTLFVFVMLPIAGWIIGRTGKTLKQKSRLTQSKMGDLLGIIEESLGGLRIIKAFNAEGTMKNRFSKEIEAYRQHMNRLQRRYVLAHPLSEFLGTVVMVVLVWFGVYLITGTGAELKGSAFIAYIGIFYQIINPAKSFTTAFFNIQKGLAAMERIDKILLADNKILEQDGARHIDSFQNAIEYKNVSFGYNEYQVLKNISLTIPKGKMVALVGQSGSGKTTFVDLLPRFHDIQEGSISIDGIDIRDLKVHDLRGLMGNVNQEAILFNDTFFNNIAFGAGKASQQEVEQAAIVANAHDFIMATEEGYQSYVGDRGGKLSGGQRQRISIARAVLKNPDILILDEATSALDTESEQMVQEALENLMSSRTSIVIAHRLSTIRNADLICVFSEGEIVEQGTHDELVKKGGAYSKLHELQVR</sequence>
<keyword evidence="4 10" id="KW-0067">ATP-binding</keyword>
<dbReference type="EMBL" id="FXTB01000008">
    <property type="protein sequence ID" value="SMO80892.1"/>
    <property type="molecule type" value="Genomic_DNA"/>
</dbReference>
<keyword evidence="2 7" id="KW-0812">Transmembrane</keyword>
<evidence type="ECO:0000256" key="5">
    <source>
        <dbReference type="ARBA" id="ARBA00022989"/>
    </source>
</evidence>
<name>A0A521EAT6_SACCC</name>
<evidence type="ECO:0000259" key="9">
    <source>
        <dbReference type="PROSITE" id="PS50929"/>
    </source>
</evidence>
<evidence type="ECO:0000256" key="4">
    <source>
        <dbReference type="ARBA" id="ARBA00022840"/>
    </source>
</evidence>
<feature type="transmembrane region" description="Helical" evidence="7">
    <location>
        <begin position="272"/>
        <end position="298"/>
    </location>
</feature>
<feature type="transmembrane region" description="Helical" evidence="7">
    <location>
        <begin position="310"/>
        <end position="334"/>
    </location>
</feature>
<dbReference type="GO" id="GO:0034040">
    <property type="term" value="F:ATPase-coupled lipid transmembrane transporter activity"/>
    <property type="evidence" value="ECO:0007669"/>
    <property type="project" value="TreeGrafter"/>
</dbReference>
<keyword evidence="6 7" id="KW-0472">Membrane</keyword>
<dbReference type="InterPro" id="IPR036640">
    <property type="entry name" value="ABC1_TM_sf"/>
</dbReference>
<feature type="transmembrane region" description="Helical" evidence="7">
    <location>
        <begin position="177"/>
        <end position="206"/>
    </location>
</feature>
<evidence type="ECO:0000259" key="8">
    <source>
        <dbReference type="PROSITE" id="PS50893"/>
    </source>
</evidence>
<dbReference type="InterPro" id="IPR003593">
    <property type="entry name" value="AAA+_ATPase"/>
</dbReference>
<keyword evidence="5 7" id="KW-1133">Transmembrane helix</keyword>
<evidence type="ECO:0000313" key="10">
    <source>
        <dbReference type="EMBL" id="SMO80892.1"/>
    </source>
</evidence>
<dbReference type="Gene3D" id="3.40.50.300">
    <property type="entry name" value="P-loop containing nucleotide triphosphate hydrolases"/>
    <property type="match status" value="1"/>
</dbReference>
<keyword evidence="11" id="KW-1185">Reference proteome</keyword>
<dbReference type="SUPFAM" id="SSF52540">
    <property type="entry name" value="P-loop containing nucleoside triphosphate hydrolases"/>
    <property type="match status" value="1"/>
</dbReference>
<evidence type="ECO:0000256" key="6">
    <source>
        <dbReference type="ARBA" id="ARBA00023136"/>
    </source>
</evidence>
<proteinExistence type="predicted"/>
<comment type="subcellular location">
    <subcellularLocation>
        <location evidence="1">Cell membrane</location>
        <topology evidence="1">Multi-pass membrane protein</topology>
    </subcellularLocation>
</comment>
<keyword evidence="3" id="KW-0547">Nucleotide-binding</keyword>
<dbReference type="OrthoDB" id="9780296at2"/>
<feature type="domain" description="ABC transmembrane type-1" evidence="9">
    <location>
        <begin position="21"/>
        <end position="336"/>
    </location>
</feature>
<dbReference type="InterPro" id="IPR039421">
    <property type="entry name" value="Type_1_exporter"/>
</dbReference>
<dbReference type="CDD" id="cd18552">
    <property type="entry name" value="ABC_6TM_MsbA_like"/>
    <property type="match status" value="1"/>
</dbReference>
<accession>A0A521EAT6</accession>
<feature type="transmembrane region" description="Helical" evidence="7">
    <location>
        <begin position="27"/>
        <end position="48"/>
    </location>
</feature>
<dbReference type="Pfam" id="PF00005">
    <property type="entry name" value="ABC_tran"/>
    <property type="match status" value="1"/>
</dbReference>
<dbReference type="PROSITE" id="PS00211">
    <property type="entry name" value="ABC_TRANSPORTER_1"/>
    <property type="match status" value="1"/>
</dbReference>